<keyword evidence="5 7" id="KW-0964">Secreted</keyword>
<comment type="similarity">
    <text evidence="3 7">Belongs to the flagella basal body rod proteins family.</text>
</comment>
<evidence type="ECO:0000256" key="1">
    <source>
        <dbReference type="ARBA" id="ARBA00004365"/>
    </source>
</evidence>
<evidence type="ECO:0000259" key="9">
    <source>
        <dbReference type="Pfam" id="PF06429"/>
    </source>
</evidence>
<comment type="caution">
    <text evidence="11">The sequence shown here is derived from an EMBL/GenBank/DDBJ whole genome shotgun (WGS) entry which is preliminary data.</text>
</comment>
<keyword evidence="12" id="KW-1185">Reference proteome</keyword>
<dbReference type="RefSeq" id="WP_343837799.1">
    <property type="nucleotide sequence ID" value="NZ_BAAADO010000002.1"/>
</dbReference>
<feature type="domain" description="Flagellar hook-associated protein FlgK helical" evidence="10">
    <location>
        <begin position="102"/>
        <end position="371"/>
    </location>
</feature>
<proteinExistence type="inferred from homology"/>
<reference evidence="11 12" key="1">
    <citation type="journal article" date="2019" name="Int. J. Syst. Evol. Microbiol.">
        <title>The Global Catalogue of Microorganisms (GCM) 10K type strain sequencing project: providing services to taxonomists for standard genome sequencing and annotation.</title>
        <authorList>
            <consortium name="The Broad Institute Genomics Platform"/>
            <consortium name="The Broad Institute Genome Sequencing Center for Infectious Disease"/>
            <person name="Wu L."/>
            <person name="Ma J."/>
        </authorList>
    </citation>
    <scope>NUCLEOTIDE SEQUENCE [LARGE SCALE GENOMIC DNA]</scope>
    <source>
        <strain evidence="11 12">JCM 12389</strain>
    </source>
</reference>
<organism evidence="11 12">
    <name type="scientific">Salinibacillus aidingensis</name>
    <dbReference type="NCBI Taxonomy" id="237684"/>
    <lineage>
        <taxon>Bacteria</taxon>
        <taxon>Bacillati</taxon>
        <taxon>Bacillota</taxon>
        <taxon>Bacilli</taxon>
        <taxon>Bacillales</taxon>
        <taxon>Bacillaceae</taxon>
        <taxon>Salinibacillus</taxon>
    </lineage>
</organism>
<keyword evidence="11" id="KW-0969">Cilium</keyword>
<evidence type="ECO:0000313" key="12">
    <source>
        <dbReference type="Proteomes" id="UP001500880"/>
    </source>
</evidence>
<dbReference type="PANTHER" id="PTHR30033:SF1">
    <property type="entry name" value="FLAGELLAR HOOK-ASSOCIATED PROTEIN 1"/>
    <property type="match status" value="1"/>
</dbReference>
<dbReference type="EMBL" id="BAAADO010000002">
    <property type="protein sequence ID" value="GAA0484850.1"/>
    <property type="molecule type" value="Genomic_DNA"/>
</dbReference>
<evidence type="ECO:0000256" key="2">
    <source>
        <dbReference type="ARBA" id="ARBA00004613"/>
    </source>
</evidence>
<evidence type="ECO:0000256" key="7">
    <source>
        <dbReference type="RuleBase" id="RU362065"/>
    </source>
</evidence>
<evidence type="ECO:0000256" key="5">
    <source>
        <dbReference type="ARBA" id="ARBA00022525"/>
    </source>
</evidence>
<evidence type="ECO:0000256" key="3">
    <source>
        <dbReference type="ARBA" id="ARBA00009677"/>
    </source>
</evidence>
<keyword evidence="11" id="KW-0966">Cell projection</keyword>
<protein>
    <recommendedName>
        <fullName evidence="4 7">Flagellar hook-associated protein 1</fullName>
        <shortName evidence="7">HAP1</shortName>
    </recommendedName>
</protein>
<accession>A0ABN1AVQ7</accession>
<feature type="domain" description="Flagellar basal body rod protein N-terminal" evidence="8">
    <location>
        <begin position="8"/>
        <end position="37"/>
    </location>
</feature>
<dbReference type="Proteomes" id="UP001500880">
    <property type="component" value="Unassembled WGS sequence"/>
</dbReference>
<sequence>MSSTFSGLEVAKRALFTQQSALSTTGHNISNANTPGYSRQRVNFEQTSPYPAMGRNRPEIEGQIGQGVEAGSVQRVRDQFIDLQYRAENNKTGYWESRADALSQMEQIMNEPSETGLSDTMDQFWQSLNDLAGNPEDSGARSVVQQRGIAVADTFNYISDSLTAVQKDLENEINVTTKDINSVVSQIKDLNDQIKAVEPHGYLPNDLYDERDRLIDELSNMVNIDVEYNSSSDSAKDIAQGIASITLQNSEVKAIEGGALLTKDNVANQLDVAVKNNDSGQRLVTNIQINQMDKDGNKIGQEDFTPSDFSSNGKLKGLIESHGYQIETDSGQKEAEGIYVSMLEDIDKIAYAFADSFNIQHQKGYTLTENTDGLPKQGGAFFDTGSYSTDDYIGYASEMDLTSDVKSSEDNIAAALLVDESGNPLAPDQVEAGSYFGNGENAQALADVKGKVNAFLGENTSVQSYYEGMIGDLGVQAQEANRMADNASTLQQAVETRRQSVSGVSLDEEMSNMIKFQHAYNAAARNMTAVDEMLDRIINQMGLVGR</sequence>
<dbReference type="Pfam" id="PF22638">
    <property type="entry name" value="FlgK_D1"/>
    <property type="match status" value="1"/>
</dbReference>
<dbReference type="NCBIfam" id="TIGR02492">
    <property type="entry name" value="flgK_ends"/>
    <property type="match status" value="1"/>
</dbReference>
<name>A0ABN1AVQ7_9BACI</name>
<dbReference type="InterPro" id="IPR002371">
    <property type="entry name" value="FlgK"/>
</dbReference>
<evidence type="ECO:0000256" key="6">
    <source>
        <dbReference type="ARBA" id="ARBA00023143"/>
    </source>
</evidence>
<evidence type="ECO:0000259" key="10">
    <source>
        <dbReference type="Pfam" id="PF22638"/>
    </source>
</evidence>
<dbReference type="SUPFAM" id="SSF64518">
    <property type="entry name" value="Phase 1 flagellin"/>
    <property type="match status" value="1"/>
</dbReference>
<dbReference type="Pfam" id="PF06429">
    <property type="entry name" value="Flg_bbr_C"/>
    <property type="match status" value="1"/>
</dbReference>
<keyword evidence="11" id="KW-0282">Flagellum</keyword>
<evidence type="ECO:0000313" key="11">
    <source>
        <dbReference type="EMBL" id="GAA0484850.1"/>
    </source>
</evidence>
<feature type="domain" description="Flagellar basal-body/hook protein C-terminal" evidence="9">
    <location>
        <begin position="501"/>
        <end position="539"/>
    </location>
</feature>
<keyword evidence="6 7" id="KW-0975">Bacterial flagellum</keyword>
<dbReference type="InterPro" id="IPR001444">
    <property type="entry name" value="Flag_bb_rod_N"/>
</dbReference>
<dbReference type="PRINTS" id="PR01005">
    <property type="entry name" value="FLGHOOKAP1"/>
</dbReference>
<dbReference type="InterPro" id="IPR053927">
    <property type="entry name" value="FlgK_helical"/>
</dbReference>
<dbReference type="InterPro" id="IPR010930">
    <property type="entry name" value="Flg_bb/hook_C_dom"/>
</dbReference>
<dbReference type="PANTHER" id="PTHR30033">
    <property type="entry name" value="FLAGELLAR HOOK-ASSOCIATED PROTEIN 1"/>
    <property type="match status" value="1"/>
</dbReference>
<evidence type="ECO:0000259" key="8">
    <source>
        <dbReference type="Pfam" id="PF00460"/>
    </source>
</evidence>
<gene>
    <name evidence="7 11" type="primary">flgK</name>
    <name evidence="11" type="ORF">GCM10008986_07610</name>
</gene>
<dbReference type="Pfam" id="PF00460">
    <property type="entry name" value="Flg_bb_rod"/>
    <property type="match status" value="1"/>
</dbReference>
<evidence type="ECO:0000256" key="4">
    <source>
        <dbReference type="ARBA" id="ARBA00016244"/>
    </source>
</evidence>
<comment type="subcellular location">
    <subcellularLocation>
        <location evidence="1 7">Bacterial flagellum</location>
    </subcellularLocation>
    <subcellularLocation>
        <location evidence="2 7">Secreted</location>
    </subcellularLocation>
</comment>